<comment type="caution">
    <text evidence="1">The sequence shown here is derived from an EMBL/GenBank/DDBJ whole genome shotgun (WGS) entry which is preliminary data.</text>
</comment>
<dbReference type="EMBL" id="JAPVEB010000008">
    <property type="protein sequence ID" value="KAJ5260106.1"/>
    <property type="molecule type" value="Genomic_DNA"/>
</dbReference>
<accession>A0ABQ8W8B4</accession>
<evidence type="ECO:0000313" key="1">
    <source>
        <dbReference type="EMBL" id="KAJ5260106.1"/>
    </source>
</evidence>
<organism evidence="1 2">
    <name type="scientific">Penicillium chrysogenum</name>
    <name type="common">Penicillium notatum</name>
    <dbReference type="NCBI Taxonomy" id="5076"/>
    <lineage>
        <taxon>Eukaryota</taxon>
        <taxon>Fungi</taxon>
        <taxon>Dikarya</taxon>
        <taxon>Ascomycota</taxon>
        <taxon>Pezizomycotina</taxon>
        <taxon>Eurotiomycetes</taxon>
        <taxon>Eurotiomycetidae</taxon>
        <taxon>Eurotiales</taxon>
        <taxon>Aspergillaceae</taxon>
        <taxon>Penicillium</taxon>
        <taxon>Penicillium chrysogenum species complex</taxon>
    </lineage>
</organism>
<protein>
    <submittedName>
        <fullName evidence="1">Uncharacterized protein</fullName>
    </submittedName>
</protein>
<evidence type="ECO:0000313" key="2">
    <source>
        <dbReference type="Proteomes" id="UP001220256"/>
    </source>
</evidence>
<gene>
    <name evidence="1" type="ORF">N7505_009487</name>
</gene>
<name>A0ABQ8W8B4_PENCH</name>
<dbReference type="Proteomes" id="UP001220256">
    <property type="component" value="Unassembled WGS sequence"/>
</dbReference>
<sequence length="312" mass="35055">MLVAPSLHAFKLKGTCYESCRSHNGAATKVVGEVKKPWAPEHVNVLREGVALFENGQEHRLCRILRQVARYMKDLNHSNGDYYHSARLFYLALLAPAEQRARAVVAQALALSALANTLQAADDGEATARATWLPPSATLCLTFSSYALRVACLPQLWHLKLRKRFSFGDRPIRLRSISPVQLFAGIGIDLERLYAQAAGSTFPRKAFWRAIHELQVLESSEWSRDPKHVTLCELPLYEMPDPLDSRSHRDGECCHVGGRAGLLGPYERRGWVPCWHRLSSVGGGQDPYISLRGCLRGPIKLLRCSWDKNWTM</sequence>
<proteinExistence type="predicted"/>
<reference evidence="1 2" key="1">
    <citation type="journal article" date="2023" name="IMA Fungus">
        <title>Comparative genomic study of the Penicillium genus elucidates a diverse pangenome and 15 lateral gene transfer events.</title>
        <authorList>
            <person name="Petersen C."/>
            <person name="Sorensen T."/>
            <person name="Nielsen M.R."/>
            <person name="Sondergaard T.E."/>
            <person name="Sorensen J.L."/>
            <person name="Fitzpatrick D.A."/>
            <person name="Frisvad J.C."/>
            <person name="Nielsen K.L."/>
        </authorList>
    </citation>
    <scope>NUCLEOTIDE SEQUENCE [LARGE SCALE GENOMIC DNA]</scope>
    <source>
        <strain evidence="1 2">IBT 3361</strain>
    </source>
</reference>
<keyword evidence="2" id="KW-1185">Reference proteome</keyword>